<feature type="transmembrane region" description="Helical" evidence="2">
    <location>
        <begin position="6"/>
        <end position="29"/>
    </location>
</feature>
<reference evidence="4" key="2">
    <citation type="submission" date="2023-11" db="UniProtKB">
        <authorList>
            <consortium name="WormBaseParasite"/>
        </authorList>
    </citation>
    <scope>IDENTIFICATION</scope>
</reference>
<keyword evidence="2" id="KW-0812">Transmembrane</keyword>
<dbReference type="AlphaFoldDB" id="A0AA85JIW0"/>
<dbReference type="Proteomes" id="UP000050795">
    <property type="component" value="Unassembled WGS sequence"/>
</dbReference>
<name>A0AA85JIW0_TRIRE</name>
<evidence type="ECO:0000313" key="3">
    <source>
        <dbReference type="Proteomes" id="UP000050795"/>
    </source>
</evidence>
<protein>
    <submittedName>
        <fullName evidence="4">Uncharacterized protein</fullName>
    </submittedName>
</protein>
<accession>A0AA85JIW0</accession>
<keyword evidence="3" id="KW-1185">Reference proteome</keyword>
<reference evidence="3" key="1">
    <citation type="submission" date="2022-06" db="EMBL/GenBank/DDBJ databases">
        <authorList>
            <person name="Berger JAMES D."/>
            <person name="Berger JAMES D."/>
        </authorList>
    </citation>
    <scope>NUCLEOTIDE SEQUENCE [LARGE SCALE GENOMIC DNA]</scope>
</reference>
<organism evidence="3 4">
    <name type="scientific">Trichobilharzia regenti</name>
    <name type="common">Nasal bird schistosome</name>
    <dbReference type="NCBI Taxonomy" id="157069"/>
    <lineage>
        <taxon>Eukaryota</taxon>
        <taxon>Metazoa</taxon>
        <taxon>Spiralia</taxon>
        <taxon>Lophotrochozoa</taxon>
        <taxon>Platyhelminthes</taxon>
        <taxon>Trematoda</taxon>
        <taxon>Digenea</taxon>
        <taxon>Strigeidida</taxon>
        <taxon>Schistosomatoidea</taxon>
        <taxon>Schistosomatidae</taxon>
        <taxon>Trichobilharzia</taxon>
    </lineage>
</organism>
<keyword evidence="2" id="KW-1133">Transmembrane helix</keyword>
<feature type="region of interest" description="Disordered" evidence="1">
    <location>
        <begin position="99"/>
        <end position="129"/>
    </location>
</feature>
<keyword evidence="2" id="KW-0472">Membrane</keyword>
<proteinExistence type="predicted"/>
<dbReference type="WBParaSite" id="TREG1_25330.1">
    <property type="protein sequence ID" value="TREG1_25330.1"/>
    <property type="gene ID" value="TREG1_25330"/>
</dbReference>
<evidence type="ECO:0000313" key="4">
    <source>
        <dbReference type="WBParaSite" id="TREG1_25330.1"/>
    </source>
</evidence>
<evidence type="ECO:0000256" key="2">
    <source>
        <dbReference type="SAM" id="Phobius"/>
    </source>
</evidence>
<evidence type="ECO:0000256" key="1">
    <source>
        <dbReference type="SAM" id="MobiDB-lite"/>
    </source>
</evidence>
<sequence>MDYVYILAPLGLGVILTLCSTGYCMYIRYSKRKLTERIRRQMLAKMIGGPDASVQDFQWYPKMITNGISTYPIQPPSDIFVQKVGRELYASLTRTTPYMSNVPSQDQRNSTHYLSSKSRTQNTNLHKNNYYCNNEPERIYVNCPQKLRSEGESYRQQMRY</sequence>